<keyword evidence="7" id="KW-0479">Metal-binding</keyword>
<keyword evidence="15" id="KW-0511">Multifunctional enzyme</keyword>
<dbReference type="InterPro" id="IPR015886">
    <property type="entry name" value="H2TH_FPG"/>
</dbReference>
<feature type="domain" description="FPG-type" evidence="19">
    <location>
        <begin position="235"/>
        <end position="269"/>
    </location>
</feature>
<gene>
    <name evidence="21" type="ORF">FZD51_02915</name>
</gene>
<dbReference type="EMBL" id="VTER01000002">
    <property type="protein sequence ID" value="TYS51012.1"/>
    <property type="molecule type" value="Genomic_DNA"/>
</dbReference>
<dbReference type="EC" id="3.2.2.23" evidence="4"/>
<dbReference type="RefSeq" id="WP_148973402.1">
    <property type="nucleotide sequence ID" value="NZ_VTER01000002.1"/>
</dbReference>
<dbReference type="AlphaFoldDB" id="A0A5D4RNG1"/>
<dbReference type="GO" id="GO:0140078">
    <property type="term" value="F:class I DNA-(apurinic or apyrimidinic site) endonuclease activity"/>
    <property type="evidence" value="ECO:0007669"/>
    <property type="project" value="UniProtKB-EC"/>
</dbReference>
<evidence type="ECO:0000256" key="3">
    <source>
        <dbReference type="ARBA" id="ARBA00009409"/>
    </source>
</evidence>
<evidence type="ECO:0000256" key="14">
    <source>
        <dbReference type="ARBA" id="ARBA00023239"/>
    </source>
</evidence>
<dbReference type="GO" id="GO:0003684">
    <property type="term" value="F:damaged DNA binding"/>
    <property type="evidence" value="ECO:0007669"/>
    <property type="project" value="InterPro"/>
</dbReference>
<evidence type="ECO:0000256" key="1">
    <source>
        <dbReference type="ARBA" id="ARBA00001668"/>
    </source>
</evidence>
<protein>
    <recommendedName>
        <fullName evidence="6">Formamidopyrimidine-DNA glycosylase</fullName>
        <ecNumber evidence="4">3.2.2.23</ecNumber>
        <ecNumber evidence="5">4.2.99.18</ecNumber>
    </recommendedName>
    <alternativeName>
        <fullName evidence="17">DNA-(apurinic or apyrimidinic site) lyase MutM</fullName>
    </alternativeName>
</protein>
<name>A0A5D4RNG1_9BACI</name>
<keyword evidence="8" id="KW-0227">DNA damage</keyword>
<dbReference type="Pfam" id="PF06831">
    <property type="entry name" value="H2TH"/>
    <property type="match status" value="1"/>
</dbReference>
<keyword evidence="16" id="KW-0326">Glycosidase</keyword>
<evidence type="ECO:0000256" key="13">
    <source>
        <dbReference type="ARBA" id="ARBA00023204"/>
    </source>
</evidence>
<dbReference type="SMART" id="SM00898">
    <property type="entry name" value="Fapy_DNA_glyco"/>
    <property type="match status" value="1"/>
</dbReference>
<dbReference type="SUPFAM" id="SSF57716">
    <property type="entry name" value="Glucocorticoid receptor-like (DNA-binding domain)"/>
    <property type="match status" value="1"/>
</dbReference>
<dbReference type="GO" id="GO:0006284">
    <property type="term" value="P:base-excision repair"/>
    <property type="evidence" value="ECO:0007669"/>
    <property type="project" value="InterPro"/>
</dbReference>
<evidence type="ECO:0000256" key="17">
    <source>
        <dbReference type="ARBA" id="ARBA00030638"/>
    </source>
</evidence>
<feature type="domain" description="Formamidopyrimidine-DNA glycosylase catalytic" evidence="20">
    <location>
        <begin position="2"/>
        <end position="106"/>
    </location>
</feature>
<dbReference type="GO" id="GO:0034039">
    <property type="term" value="F:8-oxo-7,8-dihydroguanine DNA N-glycosylase activity"/>
    <property type="evidence" value="ECO:0007669"/>
    <property type="project" value="TreeGrafter"/>
</dbReference>
<dbReference type="SUPFAM" id="SSF46946">
    <property type="entry name" value="S13-like H2TH domain"/>
    <property type="match status" value="1"/>
</dbReference>
<evidence type="ECO:0000256" key="2">
    <source>
        <dbReference type="ARBA" id="ARBA00001947"/>
    </source>
</evidence>
<comment type="caution">
    <text evidence="21">The sequence shown here is derived from an EMBL/GenBank/DDBJ whole genome shotgun (WGS) entry which is preliminary data.</text>
</comment>
<comment type="cofactor">
    <cofactor evidence="2">
        <name>Zn(2+)</name>
        <dbReference type="ChEBI" id="CHEBI:29105"/>
    </cofactor>
</comment>
<dbReference type="Gene3D" id="3.20.190.10">
    <property type="entry name" value="MutM-like, N-terminal"/>
    <property type="match status" value="1"/>
</dbReference>
<evidence type="ECO:0000256" key="16">
    <source>
        <dbReference type="ARBA" id="ARBA00023295"/>
    </source>
</evidence>
<evidence type="ECO:0000313" key="21">
    <source>
        <dbReference type="EMBL" id="TYS51012.1"/>
    </source>
</evidence>
<dbReference type="Gene3D" id="1.10.8.50">
    <property type="match status" value="1"/>
</dbReference>
<dbReference type="InterPro" id="IPR000214">
    <property type="entry name" value="Znf_DNA_glyclase/AP_lyase"/>
</dbReference>
<sequence>MPELPEMETYRQLLGRQLTGLVITEAEINREKSINVPPAEFIRQVQTSTITSIDRRAKHLIFRLSSGKNLLLHLMLGGWMYLGNDEDNPDRTNQVILSFGSRKLYFIGLRLGYLHLLTSEELEKEFEELGPEPLDPGFTAASFARLLEKKRGMLKTSLVNQHFIAGIGNCYSDEICHQAGLLPMRTIEELSEMEKSRLYPAMKTVFANAIQSGGYMDEPLSKGDLITGGYNERCMVYDREGESCLRCGSRIVKEEISSRKSFYCPGCQS</sequence>
<comment type="similarity">
    <text evidence="3">Belongs to the FPG family.</text>
</comment>
<evidence type="ECO:0000256" key="9">
    <source>
        <dbReference type="ARBA" id="ARBA00022771"/>
    </source>
</evidence>
<dbReference type="InterPro" id="IPR010979">
    <property type="entry name" value="Ribosomal_uS13-like_H2TH"/>
</dbReference>
<dbReference type="PROSITE" id="PS51068">
    <property type="entry name" value="FPG_CAT"/>
    <property type="match status" value="1"/>
</dbReference>
<dbReference type="GO" id="GO:0008270">
    <property type="term" value="F:zinc ion binding"/>
    <property type="evidence" value="ECO:0007669"/>
    <property type="project" value="UniProtKB-KW"/>
</dbReference>
<evidence type="ECO:0000256" key="7">
    <source>
        <dbReference type="ARBA" id="ARBA00022723"/>
    </source>
</evidence>
<keyword evidence="10" id="KW-0378">Hydrolase</keyword>
<dbReference type="SMART" id="SM01232">
    <property type="entry name" value="H2TH"/>
    <property type="match status" value="1"/>
</dbReference>
<evidence type="ECO:0000256" key="4">
    <source>
        <dbReference type="ARBA" id="ARBA00012024"/>
    </source>
</evidence>
<reference evidence="21 22" key="1">
    <citation type="submission" date="2019-08" db="EMBL/GenBank/DDBJ databases">
        <title>Bacillus genomes from the desert of Cuatro Cienegas, Coahuila.</title>
        <authorList>
            <person name="Olmedo-Alvarez G."/>
        </authorList>
    </citation>
    <scope>NUCLEOTIDE SEQUENCE [LARGE SCALE GENOMIC DNA]</scope>
    <source>
        <strain evidence="21 22">CH446_14T</strain>
    </source>
</reference>
<dbReference type="PROSITE" id="PS51066">
    <property type="entry name" value="ZF_FPG_2"/>
    <property type="match status" value="1"/>
</dbReference>
<keyword evidence="12" id="KW-0238">DNA-binding</keyword>
<evidence type="ECO:0000256" key="15">
    <source>
        <dbReference type="ARBA" id="ARBA00023268"/>
    </source>
</evidence>
<evidence type="ECO:0000256" key="11">
    <source>
        <dbReference type="ARBA" id="ARBA00022833"/>
    </source>
</evidence>
<evidence type="ECO:0000259" key="20">
    <source>
        <dbReference type="PROSITE" id="PS51068"/>
    </source>
</evidence>
<dbReference type="InterPro" id="IPR012319">
    <property type="entry name" value="FPG_cat"/>
</dbReference>
<keyword evidence="13" id="KW-0234">DNA repair</keyword>
<evidence type="ECO:0000256" key="18">
    <source>
        <dbReference type="PROSITE-ProRule" id="PRU00391"/>
    </source>
</evidence>
<evidence type="ECO:0000313" key="22">
    <source>
        <dbReference type="Proteomes" id="UP000322139"/>
    </source>
</evidence>
<dbReference type="SUPFAM" id="SSF81624">
    <property type="entry name" value="N-terminal domain of MutM-like DNA repair proteins"/>
    <property type="match status" value="1"/>
</dbReference>
<evidence type="ECO:0000256" key="12">
    <source>
        <dbReference type="ARBA" id="ARBA00023125"/>
    </source>
</evidence>
<evidence type="ECO:0000256" key="5">
    <source>
        <dbReference type="ARBA" id="ARBA00012720"/>
    </source>
</evidence>
<evidence type="ECO:0000256" key="6">
    <source>
        <dbReference type="ARBA" id="ARBA00016240"/>
    </source>
</evidence>
<accession>A0A5D4RNG1</accession>
<comment type="catalytic activity">
    <reaction evidence="1">
        <text>Hydrolysis of DNA containing ring-opened 7-methylguanine residues, releasing 2,6-diamino-4-hydroxy-5-(N-methyl)formamidopyrimidine.</text>
        <dbReference type="EC" id="3.2.2.23"/>
    </reaction>
</comment>
<keyword evidence="9 18" id="KW-0863">Zinc-finger</keyword>
<evidence type="ECO:0000256" key="10">
    <source>
        <dbReference type="ARBA" id="ARBA00022801"/>
    </source>
</evidence>
<evidence type="ECO:0000259" key="19">
    <source>
        <dbReference type="PROSITE" id="PS51066"/>
    </source>
</evidence>
<keyword evidence="14" id="KW-0456">Lyase</keyword>
<dbReference type="EC" id="4.2.99.18" evidence="5"/>
<proteinExistence type="inferred from homology"/>
<dbReference type="Pfam" id="PF01149">
    <property type="entry name" value="Fapy_DNA_glyco"/>
    <property type="match status" value="1"/>
</dbReference>
<dbReference type="Pfam" id="PF06827">
    <property type="entry name" value="zf-FPG_IleRS"/>
    <property type="match status" value="1"/>
</dbReference>
<dbReference type="PANTHER" id="PTHR22993:SF9">
    <property type="entry name" value="FORMAMIDOPYRIMIDINE-DNA GLYCOSYLASE"/>
    <property type="match status" value="1"/>
</dbReference>
<keyword evidence="11" id="KW-0862">Zinc</keyword>
<dbReference type="CDD" id="cd08973">
    <property type="entry name" value="BaFpgNei_N_1"/>
    <property type="match status" value="1"/>
</dbReference>
<evidence type="ECO:0000256" key="8">
    <source>
        <dbReference type="ARBA" id="ARBA00022763"/>
    </source>
</evidence>
<organism evidence="21 22">
    <name type="scientific">Bacillus infantis</name>
    <dbReference type="NCBI Taxonomy" id="324767"/>
    <lineage>
        <taxon>Bacteria</taxon>
        <taxon>Bacillati</taxon>
        <taxon>Bacillota</taxon>
        <taxon>Bacilli</taxon>
        <taxon>Bacillales</taxon>
        <taxon>Bacillaceae</taxon>
        <taxon>Bacillus</taxon>
    </lineage>
</organism>
<dbReference type="InterPro" id="IPR010663">
    <property type="entry name" value="Znf_FPG/IleRS"/>
</dbReference>
<dbReference type="InterPro" id="IPR035937">
    <property type="entry name" value="FPG_N"/>
</dbReference>
<dbReference type="Proteomes" id="UP000322139">
    <property type="component" value="Unassembled WGS sequence"/>
</dbReference>
<dbReference type="PANTHER" id="PTHR22993">
    <property type="entry name" value="FORMAMIDOPYRIMIDINE-DNA GLYCOSYLASE"/>
    <property type="match status" value="1"/>
</dbReference>